<dbReference type="PANTHER" id="PTHR43667:SF1">
    <property type="entry name" value="CYCLOPROPANE-FATTY-ACYL-PHOSPHOLIPID SYNTHASE"/>
    <property type="match status" value="1"/>
</dbReference>
<evidence type="ECO:0000256" key="4">
    <source>
        <dbReference type="ARBA" id="ARBA00022691"/>
    </source>
</evidence>
<evidence type="ECO:0000259" key="6">
    <source>
        <dbReference type="Pfam" id="PF25371"/>
    </source>
</evidence>
<dbReference type="InterPro" id="IPR057206">
    <property type="entry name" value="DUF7884"/>
</dbReference>
<dbReference type="PANTHER" id="PTHR43667">
    <property type="entry name" value="CYCLOPROPANE-FATTY-ACYL-PHOSPHOLIPID SYNTHASE"/>
    <property type="match status" value="1"/>
</dbReference>
<dbReference type="Pfam" id="PF25371">
    <property type="entry name" value="DUF7884"/>
    <property type="match status" value="1"/>
</dbReference>
<evidence type="ECO:0000313" key="7">
    <source>
        <dbReference type="EMBL" id="SFO29796.1"/>
    </source>
</evidence>
<organism evidence="7 8">
    <name type="scientific">Cohaesibacter marisflavi</name>
    <dbReference type="NCBI Taxonomy" id="655353"/>
    <lineage>
        <taxon>Bacteria</taxon>
        <taxon>Pseudomonadati</taxon>
        <taxon>Pseudomonadota</taxon>
        <taxon>Alphaproteobacteria</taxon>
        <taxon>Hyphomicrobiales</taxon>
        <taxon>Cohaesibacteraceae</taxon>
    </lineage>
</organism>
<dbReference type="SUPFAM" id="SSF53335">
    <property type="entry name" value="S-adenosyl-L-methionine-dependent methyltransferases"/>
    <property type="match status" value="1"/>
</dbReference>
<dbReference type="EMBL" id="FOVR01000004">
    <property type="protein sequence ID" value="SFO29796.1"/>
    <property type="molecule type" value="Genomic_DNA"/>
</dbReference>
<keyword evidence="8" id="KW-1185">Reference proteome</keyword>
<dbReference type="AlphaFoldDB" id="A0A1I5G1I6"/>
<reference evidence="7 8" key="1">
    <citation type="submission" date="2016-10" db="EMBL/GenBank/DDBJ databases">
        <authorList>
            <person name="de Groot N.N."/>
        </authorList>
    </citation>
    <scope>NUCLEOTIDE SEQUENCE [LARGE SCALE GENOMIC DNA]</scope>
    <source>
        <strain evidence="7 8">CGMCC 1.9157</strain>
    </source>
</reference>
<dbReference type="OrthoDB" id="9782855at2"/>
<dbReference type="Pfam" id="PF02353">
    <property type="entry name" value="CMAS"/>
    <property type="match status" value="1"/>
</dbReference>
<comment type="similarity">
    <text evidence="1">Belongs to the CFA/CMAS family.</text>
</comment>
<evidence type="ECO:0000256" key="3">
    <source>
        <dbReference type="ARBA" id="ARBA00022679"/>
    </source>
</evidence>
<dbReference type="STRING" id="655353.SAMN04488056_104308"/>
<proteinExistence type="inferred from homology"/>
<dbReference type="PIRSF" id="PIRSF003085">
    <property type="entry name" value="CMAS"/>
    <property type="match status" value="1"/>
</dbReference>
<protein>
    <submittedName>
        <fullName evidence="7">Cyclopropane-fatty-acyl-phospholipid synthase</fullName>
    </submittedName>
</protein>
<evidence type="ECO:0000256" key="1">
    <source>
        <dbReference type="ARBA" id="ARBA00010815"/>
    </source>
</evidence>
<sequence length="419" mass="48505">MNKPLHTLLTRIFKTGQLSVTWATGQTISYGQKDAPSVRVRVNDTEAEKLLAKDPALTLGEMYMQGRFVVEEGDIYDFLSLVRKNTPDSTFSPLMRARHLWRLLKAQAATRLPINLNRKNVSHHYDLTPALFDLFLDDDWQYSCGYFESEESTLDEAQLAKKRHLAAKMQLEKDHRVLEIGSGWGGLALYLAETSGVDMTGITLSHEQLAVSNRRAEERNLADRVRFELKDYRHLKTKPFDRIISVGMFEHVGTGRYDNFFRKCAQLLDDDGVMLLHSIGRPQAGHNVTNPFIAKYIFPGGYIPSLSEVLPAIEKAGLLVRDIEILNMHYAYTCREWRKRFNARKQEAIALYDETFYRMWDFYLAGSEMAFEWDNMFIFQIQLAKKQAAKPSKRDYMVKTEERLKKKEESLPPMERLKL</sequence>
<dbReference type="GO" id="GO:0032259">
    <property type="term" value="P:methylation"/>
    <property type="evidence" value="ECO:0007669"/>
    <property type="project" value="UniProtKB-KW"/>
</dbReference>
<dbReference type="GO" id="GO:0008610">
    <property type="term" value="P:lipid biosynthetic process"/>
    <property type="evidence" value="ECO:0007669"/>
    <property type="project" value="InterPro"/>
</dbReference>
<keyword evidence="3" id="KW-0808">Transferase</keyword>
<feature type="domain" description="DUF7884" evidence="6">
    <location>
        <begin position="6"/>
        <end position="85"/>
    </location>
</feature>
<keyword evidence="5" id="KW-0443">Lipid metabolism</keyword>
<dbReference type="Proteomes" id="UP000199236">
    <property type="component" value="Unassembled WGS sequence"/>
</dbReference>
<name>A0A1I5G1I6_9HYPH</name>
<gene>
    <name evidence="7" type="ORF">SAMN04488056_104308</name>
</gene>
<dbReference type="InterPro" id="IPR050723">
    <property type="entry name" value="CFA/CMAS"/>
</dbReference>
<evidence type="ECO:0000313" key="8">
    <source>
        <dbReference type="Proteomes" id="UP000199236"/>
    </source>
</evidence>
<evidence type="ECO:0000256" key="5">
    <source>
        <dbReference type="ARBA" id="ARBA00023098"/>
    </source>
</evidence>
<keyword evidence="2" id="KW-0489">Methyltransferase</keyword>
<keyword evidence="4" id="KW-0949">S-adenosyl-L-methionine</keyword>
<dbReference type="GO" id="GO:0008168">
    <property type="term" value="F:methyltransferase activity"/>
    <property type="evidence" value="ECO:0007669"/>
    <property type="project" value="UniProtKB-KW"/>
</dbReference>
<evidence type="ECO:0000256" key="2">
    <source>
        <dbReference type="ARBA" id="ARBA00022603"/>
    </source>
</evidence>
<dbReference type="Gene3D" id="3.40.50.150">
    <property type="entry name" value="Vaccinia Virus protein VP39"/>
    <property type="match status" value="1"/>
</dbReference>
<dbReference type="InterPro" id="IPR003333">
    <property type="entry name" value="CMAS"/>
</dbReference>
<accession>A0A1I5G1I6</accession>
<dbReference type="InterPro" id="IPR029063">
    <property type="entry name" value="SAM-dependent_MTases_sf"/>
</dbReference>
<dbReference type="RefSeq" id="WP_090071888.1">
    <property type="nucleotide sequence ID" value="NZ_FOVR01000004.1"/>
</dbReference>
<dbReference type="CDD" id="cd02440">
    <property type="entry name" value="AdoMet_MTases"/>
    <property type="match status" value="1"/>
</dbReference>